<accession>A0A6S6S613</accession>
<dbReference type="GO" id="GO:0016627">
    <property type="term" value="F:oxidoreductase activity, acting on the CH-CH group of donors"/>
    <property type="evidence" value="ECO:0007669"/>
    <property type="project" value="InterPro"/>
</dbReference>
<evidence type="ECO:0008006" key="2">
    <source>
        <dbReference type="Google" id="ProtNLM"/>
    </source>
</evidence>
<dbReference type="InterPro" id="IPR009100">
    <property type="entry name" value="AcylCoA_DH/oxidase_NM_dom_sf"/>
</dbReference>
<reference evidence="1" key="1">
    <citation type="submission" date="2020-01" db="EMBL/GenBank/DDBJ databases">
        <authorList>
            <person name="Meier V. D."/>
            <person name="Meier V D."/>
        </authorList>
    </citation>
    <scope>NUCLEOTIDE SEQUENCE</scope>
    <source>
        <strain evidence="1">HLG_WM_MAG_06</strain>
    </source>
</reference>
<organism evidence="1">
    <name type="scientific">uncultured Sulfurovum sp</name>
    <dbReference type="NCBI Taxonomy" id="269237"/>
    <lineage>
        <taxon>Bacteria</taxon>
        <taxon>Pseudomonadati</taxon>
        <taxon>Campylobacterota</taxon>
        <taxon>Epsilonproteobacteria</taxon>
        <taxon>Campylobacterales</taxon>
        <taxon>Sulfurovaceae</taxon>
        <taxon>Sulfurovum</taxon>
        <taxon>environmental samples</taxon>
    </lineage>
</organism>
<gene>
    <name evidence="1" type="ORF">HELGO_WM28883</name>
</gene>
<name>A0A6S6S613_9BACT</name>
<dbReference type="AlphaFoldDB" id="A0A6S6S613"/>
<proteinExistence type="predicted"/>
<dbReference type="EMBL" id="CACVAP010000007">
    <property type="protein sequence ID" value="CAA6798607.1"/>
    <property type="molecule type" value="Genomic_DNA"/>
</dbReference>
<evidence type="ECO:0000313" key="1">
    <source>
        <dbReference type="EMBL" id="CAA6798607.1"/>
    </source>
</evidence>
<sequence length="323" mass="36714">MNIEIYEENLTKAIEELKAFPLHELDTNPKLLKDAFEIFYKHDVFSLYKVELSEHNAYKFILFSRLTQYSGSLAFLAIQILAGNTIMLLRDFEQKEAYFEKQCGIAINHLRSPITHVSASECEGIYKLNGKLTWASGYGVFDTLVIGFHHDGNEYEAMAPFKNSDTFRVSDLTQTFVGESVSTVNIELCDFVLNIKDVISSQPLGTYNKSRSVSKTIHFALYGLGLGALKLLKDEVLKLQFEQELETIKEAFMEGKEAELMERLRVELFFLVQKIITTAMVLEGGKSILIEGTLQRYSRELIMFNANGLNGSIKGYFRDFVLG</sequence>
<dbReference type="SUPFAM" id="SSF56645">
    <property type="entry name" value="Acyl-CoA dehydrogenase NM domain-like"/>
    <property type="match status" value="1"/>
</dbReference>
<protein>
    <recommendedName>
        <fullName evidence="2">Acyl-CoA dehydrogenase</fullName>
    </recommendedName>
</protein>